<feature type="region of interest" description="Disordered" evidence="1">
    <location>
        <begin position="161"/>
        <end position="189"/>
    </location>
</feature>
<name>G0NV43_CAEBE</name>
<evidence type="ECO:0000313" key="2">
    <source>
        <dbReference type="EMBL" id="EGT38060.1"/>
    </source>
</evidence>
<evidence type="ECO:0000256" key="1">
    <source>
        <dbReference type="SAM" id="MobiDB-lite"/>
    </source>
</evidence>
<dbReference type="EMBL" id="GL379953">
    <property type="protein sequence ID" value="EGT38060.1"/>
    <property type="molecule type" value="Genomic_DNA"/>
</dbReference>
<organism evidence="3">
    <name type="scientific">Caenorhabditis brenneri</name>
    <name type="common">Nematode worm</name>
    <dbReference type="NCBI Taxonomy" id="135651"/>
    <lineage>
        <taxon>Eukaryota</taxon>
        <taxon>Metazoa</taxon>
        <taxon>Ecdysozoa</taxon>
        <taxon>Nematoda</taxon>
        <taxon>Chromadorea</taxon>
        <taxon>Rhabditida</taxon>
        <taxon>Rhabditina</taxon>
        <taxon>Rhabditomorpha</taxon>
        <taxon>Rhabditoidea</taxon>
        <taxon>Rhabditidae</taxon>
        <taxon>Peloderinae</taxon>
        <taxon>Caenorhabditis</taxon>
    </lineage>
</organism>
<dbReference type="HOGENOM" id="CLU_1435612_0_0_1"/>
<dbReference type="AlphaFoldDB" id="G0NV43"/>
<feature type="compositionally biased region" description="Polar residues" evidence="1">
    <location>
        <begin position="41"/>
        <end position="60"/>
    </location>
</feature>
<feature type="region of interest" description="Disordered" evidence="1">
    <location>
        <begin position="1"/>
        <end position="120"/>
    </location>
</feature>
<evidence type="ECO:0000313" key="3">
    <source>
        <dbReference type="Proteomes" id="UP000008068"/>
    </source>
</evidence>
<feature type="compositionally biased region" description="Basic and acidic residues" evidence="1">
    <location>
        <begin position="161"/>
        <end position="174"/>
    </location>
</feature>
<protein>
    <submittedName>
        <fullName evidence="2">Uncharacterized protein</fullName>
    </submittedName>
</protein>
<reference evidence="3" key="1">
    <citation type="submission" date="2011-07" db="EMBL/GenBank/DDBJ databases">
        <authorList>
            <consortium name="Caenorhabditis brenneri Sequencing and Analysis Consortium"/>
            <person name="Wilson R.K."/>
        </authorList>
    </citation>
    <scope>NUCLEOTIDE SEQUENCE [LARGE SCALE GENOMIC DNA]</scope>
    <source>
        <strain evidence="3">PB2801</strain>
    </source>
</reference>
<dbReference type="InParanoid" id="G0NV43"/>
<accession>G0NV43</accession>
<sequence>MTTPTPLRRRLRDDDSSSPGKRGHEDANPMADHPIAWRLRSFNNDRAVNRTPASNTTKDTGSLAAKIGAPPTSMQKFAPKPLTTAWKMATSSKKPQAPPKNCAPGLSRSKPVAPPPLKPAPEYEYLEGDLKKNKYALDLNEMFENVMEKEKPVTKIVEKPVKKEKEVVEERDSGDLSPFPTATARSAST</sequence>
<gene>
    <name evidence="2" type="ORF">CAEBREN_12384</name>
</gene>
<dbReference type="STRING" id="135651.G0NV43"/>
<proteinExistence type="predicted"/>
<keyword evidence="3" id="KW-1185">Reference proteome</keyword>
<dbReference type="Proteomes" id="UP000008068">
    <property type="component" value="Unassembled WGS sequence"/>
</dbReference>